<feature type="transmembrane region" description="Helical" evidence="8">
    <location>
        <begin position="83"/>
        <end position="103"/>
    </location>
</feature>
<comment type="similarity">
    <text evidence="7">Belongs to the anthrone oxygenase family.</text>
</comment>
<dbReference type="Proteomes" id="UP000078559">
    <property type="component" value="Chromosome 4"/>
</dbReference>
<evidence type="ECO:0000256" key="5">
    <source>
        <dbReference type="ARBA" id="ARBA00023033"/>
    </source>
</evidence>
<evidence type="ECO:0000256" key="1">
    <source>
        <dbReference type="ARBA" id="ARBA00004141"/>
    </source>
</evidence>
<keyword evidence="4" id="KW-0560">Oxidoreductase</keyword>
<dbReference type="GO" id="GO:0004497">
    <property type="term" value="F:monooxygenase activity"/>
    <property type="evidence" value="ECO:0007669"/>
    <property type="project" value="UniProtKB-KW"/>
</dbReference>
<keyword evidence="2 8" id="KW-0812">Transmembrane</keyword>
<evidence type="ECO:0000256" key="7">
    <source>
        <dbReference type="ARBA" id="ARBA00034313"/>
    </source>
</evidence>
<keyword evidence="6 8" id="KW-0472">Membrane</keyword>
<organism evidence="9 10">
    <name type="scientific">Cytospora mali</name>
    <name type="common">Apple Valsa canker fungus</name>
    <name type="synonym">Valsa mali</name>
    <dbReference type="NCBI Taxonomy" id="578113"/>
    <lineage>
        <taxon>Eukaryota</taxon>
        <taxon>Fungi</taxon>
        <taxon>Dikarya</taxon>
        <taxon>Ascomycota</taxon>
        <taxon>Pezizomycotina</taxon>
        <taxon>Sordariomycetes</taxon>
        <taxon>Sordariomycetidae</taxon>
        <taxon>Diaporthales</taxon>
        <taxon>Cytosporaceae</taxon>
        <taxon>Cytospora</taxon>
    </lineage>
</organism>
<dbReference type="OrthoDB" id="5954308at2759"/>
<accession>A0A194VWA8</accession>
<sequence>MATSGAQATALVTGSFLSGAMMSLSLIAVPVFLDTTKHAPQLFHQWARMYNYGHQALPTMAVGTCFLYLYTASKRSGAKGHRALAMLAGLTTVIMLPFTWFVMMPTNDELFKLEALSRTEPEVMGLAGARELVVRWAQMHFVRCLFPLAGAILGAIGTF</sequence>
<dbReference type="PANTHER" id="PTHR35042">
    <property type="entry name" value="ANTHRONE OXYGENASE ENCC"/>
    <property type="match status" value="1"/>
</dbReference>
<evidence type="ECO:0000313" key="9">
    <source>
        <dbReference type="EMBL" id="KUI68499.1"/>
    </source>
</evidence>
<gene>
    <name evidence="9" type="ORF">VM1G_11531</name>
</gene>
<dbReference type="GO" id="GO:0016020">
    <property type="term" value="C:membrane"/>
    <property type="evidence" value="ECO:0007669"/>
    <property type="project" value="UniProtKB-SubCell"/>
</dbReference>
<keyword evidence="10" id="KW-1185">Reference proteome</keyword>
<keyword evidence="5 9" id="KW-0503">Monooxygenase</keyword>
<comment type="subcellular location">
    <subcellularLocation>
        <location evidence="1">Membrane</location>
        <topology evidence="1">Multi-pass membrane protein</topology>
    </subcellularLocation>
</comment>
<reference evidence="9" key="1">
    <citation type="submission" date="2014-12" db="EMBL/GenBank/DDBJ databases">
        <title>Genome Sequence of Valsa Canker Pathogens Uncovers a Specific Adaption of Colonization on Woody Bark.</title>
        <authorList>
            <person name="Yin Z."/>
            <person name="Liu H."/>
            <person name="Gao X."/>
            <person name="Li Z."/>
            <person name="Song N."/>
            <person name="Ke X."/>
            <person name="Dai Q."/>
            <person name="Wu Y."/>
            <person name="Sun Y."/>
            <person name="Xu J.-R."/>
            <person name="Kang Z.K."/>
            <person name="Wang L."/>
            <person name="Huang L."/>
        </authorList>
    </citation>
    <scope>NUCLEOTIDE SEQUENCE [LARGE SCALE GENOMIC DNA]</scope>
    <source>
        <strain evidence="9">03-8</strain>
    </source>
</reference>
<evidence type="ECO:0000256" key="2">
    <source>
        <dbReference type="ARBA" id="ARBA00022692"/>
    </source>
</evidence>
<evidence type="ECO:0000256" key="6">
    <source>
        <dbReference type="ARBA" id="ARBA00023136"/>
    </source>
</evidence>
<evidence type="ECO:0000313" key="10">
    <source>
        <dbReference type="Proteomes" id="UP000078559"/>
    </source>
</evidence>
<dbReference type="PANTHER" id="PTHR35042:SF3">
    <property type="entry name" value="ANTHRONE OXYGENASE-RELATED"/>
    <property type="match status" value="1"/>
</dbReference>
<proteinExistence type="inferred from homology"/>
<dbReference type="Pfam" id="PF08592">
    <property type="entry name" value="Anthrone_oxy"/>
    <property type="match status" value="1"/>
</dbReference>
<evidence type="ECO:0000256" key="8">
    <source>
        <dbReference type="SAM" id="Phobius"/>
    </source>
</evidence>
<protein>
    <submittedName>
        <fullName evidence="9">Noranthrone monooxygenase</fullName>
    </submittedName>
</protein>
<dbReference type="InterPro" id="IPR013901">
    <property type="entry name" value="Anthrone_oxy"/>
</dbReference>
<evidence type="ECO:0000256" key="4">
    <source>
        <dbReference type="ARBA" id="ARBA00023002"/>
    </source>
</evidence>
<name>A0A194VWA8_CYTMA</name>
<feature type="transmembrane region" description="Helical" evidence="8">
    <location>
        <begin position="52"/>
        <end position="71"/>
    </location>
</feature>
<evidence type="ECO:0000256" key="3">
    <source>
        <dbReference type="ARBA" id="ARBA00022989"/>
    </source>
</evidence>
<dbReference type="EMBL" id="CM003101">
    <property type="protein sequence ID" value="KUI68499.1"/>
    <property type="molecule type" value="Genomic_DNA"/>
</dbReference>
<dbReference type="AlphaFoldDB" id="A0A194VWA8"/>
<keyword evidence="3 8" id="KW-1133">Transmembrane helix</keyword>
<feature type="transmembrane region" description="Helical" evidence="8">
    <location>
        <begin position="140"/>
        <end position="158"/>
    </location>
</feature>